<sequence>MQRVVLLVLACATALDAVFDQSLSIRGLLRCHKKPLANTEVRLYEKRKSLVLHLVILTALLRNTLMVSNKTDSNGEFYLNGSTSRILPISPLLYIEKDCKGKSHDVKLPNLKTEITWSKAAKHTIDIGIINLI</sequence>
<dbReference type="GO" id="GO:0009986">
    <property type="term" value="C:cell surface"/>
    <property type="evidence" value="ECO:0007669"/>
    <property type="project" value="InterPro"/>
</dbReference>
<dbReference type="EMBL" id="KN553168">
    <property type="protein sequence ID" value="KHJ90309.1"/>
    <property type="molecule type" value="Genomic_DNA"/>
</dbReference>
<evidence type="ECO:0000256" key="5">
    <source>
        <dbReference type="SAM" id="SignalP"/>
    </source>
</evidence>
<keyword evidence="7" id="KW-1185">Reference proteome</keyword>
<evidence type="ECO:0000313" key="6">
    <source>
        <dbReference type="EMBL" id="KHJ90309.1"/>
    </source>
</evidence>
<accession>A0A0B1SZ99</accession>
<comment type="subcellular location">
    <subcellularLocation>
        <location evidence="1">Secreted</location>
    </subcellularLocation>
</comment>
<feature type="signal peptide" evidence="5">
    <location>
        <begin position="1"/>
        <end position="17"/>
    </location>
</feature>
<evidence type="ECO:0000256" key="3">
    <source>
        <dbReference type="ARBA" id="ARBA00022525"/>
    </source>
</evidence>
<proteinExistence type="inferred from homology"/>
<gene>
    <name evidence="6" type="ORF">OESDEN_09850</name>
</gene>
<name>A0A0B1SZ99_OESDE</name>
<dbReference type="Pfam" id="PF01060">
    <property type="entry name" value="TTR-52"/>
    <property type="match status" value="1"/>
</dbReference>
<protein>
    <submittedName>
        <fullName evidence="6">Transthyretin-like family protein</fullName>
    </submittedName>
</protein>
<feature type="chain" id="PRO_5002082813" evidence="5">
    <location>
        <begin position="18"/>
        <end position="133"/>
    </location>
</feature>
<organism evidence="6 7">
    <name type="scientific">Oesophagostomum dentatum</name>
    <name type="common">Nodular worm</name>
    <dbReference type="NCBI Taxonomy" id="61180"/>
    <lineage>
        <taxon>Eukaryota</taxon>
        <taxon>Metazoa</taxon>
        <taxon>Ecdysozoa</taxon>
        <taxon>Nematoda</taxon>
        <taxon>Chromadorea</taxon>
        <taxon>Rhabditida</taxon>
        <taxon>Rhabditina</taxon>
        <taxon>Rhabditomorpha</taxon>
        <taxon>Strongyloidea</taxon>
        <taxon>Strongylidae</taxon>
        <taxon>Oesophagostomum</taxon>
    </lineage>
</organism>
<dbReference type="PANTHER" id="PTHR21700">
    <property type="entry name" value="TRANSTHYRETIN-LIKE FAMILY PROTEIN-RELATED"/>
    <property type="match status" value="1"/>
</dbReference>
<dbReference type="InterPro" id="IPR001534">
    <property type="entry name" value="Transthyretin-like"/>
</dbReference>
<evidence type="ECO:0000256" key="1">
    <source>
        <dbReference type="ARBA" id="ARBA00004613"/>
    </source>
</evidence>
<comment type="similarity">
    <text evidence="2">Belongs to the nematode transthyretin-like family.</text>
</comment>
<keyword evidence="3" id="KW-0964">Secreted</keyword>
<dbReference type="InterPro" id="IPR038479">
    <property type="entry name" value="Transthyretin-like_sf"/>
</dbReference>
<keyword evidence="4 5" id="KW-0732">Signal</keyword>
<reference evidence="6 7" key="1">
    <citation type="submission" date="2014-03" db="EMBL/GenBank/DDBJ databases">
        <title>Draft genome of the hookworm Oesophagostomum dentatum.</title>
        <authorList>
            <person name="Mitreva M."/>
        </authorList>
    </citation>
    <scope>NUCLEOTIDE SEQUENCE [LARGE SCALE GENOMIC DNA]</scope>
    <source>
        <strain evidence="6 7">OD-Hann</strain>
    </source>
</reference>
<dbReference type="Gene3D" id="2.60.40.3330">
    <property type="match status" value="1"/>
</dbReference>
<dbReference type="GO" id="GO:0005576">
    <property type="term" value="C:extracellular region"/>
    <property type="evidence" value="ECO:0007669"/>
    <property type="project" value="UniProtKB-SubCell"/>
</dbReference>
<evidence type="ECO:0000256" key="2">
    <source>
        <dbReference type="ARBA" id="ARBA00010112"/>
    </source>
</evidence>
<evidence type="ECO:0000313" key="7">
    <source>
        <dbReference type="Proteomes" id="UP000053660"/>
    </source>
</evidence>
<dbReference type="OrthoDB" id="5814140at2759"/>
<dbReference type="Proteomes" id="UP000053660">
    <property type="component" value="Unassembled WGS sequence"/>
</dbReference>
<dbReference type="AlphaFoldDB" id="A0A0B1SZ99"/>
<evidence type="ECO:0000256" key="4">
    <source>
        <dbReference type="ARBA" id="ARBA00022729"/>
    </source>
</evidence>